<keyword evidence="6" id="KW-1185">Reference proteome</keyword>
<evidence type="ECO:0008006" key="7">
    <source>
        <dbReference type="Google" id="ProtNLM"/>
    </source>
</evidence>
<dbReference type="InterPro" id="IPR027806">
    <property type="entry name" value="HARBI1_dom"/>
</dbReference>
<evidence type="ECO:0000259" key="3">
    <source>
        <dbReference type="Pfam" id="PF13359"/>
    </source>
</evidence>
<dbReference type="Proteomes" id="UP001431209">
    <property type="component" value="Unassembled WGS sequence"/>
</dbReference>
<dbReference type="GO" id="GO:0046872">
    <property type="term" value="F:metal ion binding"/>
    <property type="evidence" value="ECO:0007669"/>
    <property type="project" value="UniProtKB-KW"/>
</dbReference>
<accession>A0AAW2YL37</accession>
<evidence type="ECO:0000256" key="1">
    <source>
        <dbReference type="ARBA" id="ARBA00001968"/>
    </source>
</evidence>
<gene>
    <name evidence="5" type="ORF">AKO1_000405</name>
</gene>
<evidence type="ECO:0000259" key="4">
    <source>
        <dbReference type="Pfam" id="PF13613"/>
    </source>
</evidence>
<comment type="caution">
    <text evidence="5">The sequence shown here is derived from an EMBL/GenBank/DDBJ whole genome shotgun (WGS) entry which is preliminary data.</text>
</comment>
<reference evidence="5 6" key="1">
    <citation type="submission" date="2024-03" db="EMBL/GenBank/DDBJ databases">
        <title>The Acrasis kona genome and developmental transcriptomes reveal deep origins of eukaryotic multicellular pathways.</title>
        <authorList>
            <person name="Sheikh S."/>
            <person name="Fu C.-J."/>
            <person name="Brown M.W."/>
            <person name="Baldauf S.L."/>
        </authorList>
    </citation>
    <scope>NUCLEOTIDE SEQUENCE [LARGE SCALE GENOMIC DNA]</scope>
    <source>
        <strain evidence="5 6">ATCC MYA-3509</strain>
    </source>
</reference>
<dbReference type="InterPro" id="IPR027805">
    <property type="entry name" value="Transposase_HTH_dom"/>
</dbReference>
<feature type="domain" description="DDE Tnp4" evidence="3">
    <location>
        <begin position="144"/>
        <end position="263"/>
    </location>
</feature>
<evidence type="ECO:0000313" key="5">
    <source>
        <dbReference type="EMBL" id="KAL0477733.1"/>
    </source>
</evidence>
<dbReference type="Pfam" id="PF13359">
    <property type="entry name" value="DDE_Tnp_4"/>
    <property type="match status" value="1"/>
</dbReference>
<dbReference type="Pfam" id="PF13613">
    <property type="entry name" value="HTH_Tnp_4"/>
    <property type="match status" value="1"/>
</dbReference>
<evidence type="ECO:0000313" key="6">
    <source>
        <dbReference type="Proteomes" id="UP001431209"/>
    </source>
</evidence>
<proteinExistence type="predicted"/>
<protein>
    <recommendedName>
        <fullName evidence="7">DDE Tnp4 domain-containing protein</fullName>
    </recommendedName>
</protein>
<feature type="non-terminal residue" evidence="5">
    <location>
        <position position="275"/>
    </location>
</feature>
<dbReference type="AlphaFoldDB" id="A0AAW2YL37"/>
<sequence>MKKRHKWITGMKLILCQRQTMAKGGERTAGGREQLTKGRIAIKNIRDQFHIVLNDIGHIKEEVVRKTNLKCTSFENMLLLTLIWIVHYPPYSLLTALFGVSEFCISKIIHTMIPHLVEYFVQYITHCATGDIHSIMSTKIKYILDGTIHPLSKPQTRQHLWYNGHYKIHGIMSQILIDFNGYIIAVETGIPGHLHDATQARNCQTIKKIVGKDFALTDCAYSNLNFCVGGFKGKQLTSKSRKTFDKVSRHEQVLIENVNSFLKKPRTTSKDCKFK</sequence>
<dbReference type="EMBL" id="JAOPGA020000227">
    <property type="protein sequence ID" value="KAL0477733.1"/>
    <property type="molecule type" value="Genomic_DNA"/>
</dbReference>
<evidence type="ECO:0000256" key="2">
    <source>
        <dbReference type="ARBA" id="ARBA00022723"/>
    </source>
</evidence>
<organism evidence="5 6">
    <name type="scientific">Acrasis kona</name>
    <dbReference type="NCBI Taxonomy" id="1008807"/>
    <lineage>
        <taxon>Eukaryota</taxon>
        <taxon>Discoba</taxon>
        <taxon>Heterolobosea</taxon>
        <taxon>Tetramitia</taxon>
        <taxon>Eutetramitia</taxon>
        <taxon>Acrasidae</taxon>
        <taxon>Acrasis</taxon>
    </lineage>
</organism>
<feature type="domain" description="Transposase Helix-turn-helix" evidence="4">
    <location>
        <begin position="73"/>
        <end position="117"/>
    </location>
</feature>
<keyword evidence="2" id="KW-0479">Metal-binding</keyword>
<name>A0AAW2YL37_9EUKA</name>
<comment type="cofactor">
    <cofactor evidence="1">
        <name>a divalent metal cation</name>
        <dbReference type="ChEBI" id="CHEBI:60240"/>
    </cofactor>
</comment>